<dbReference type="PROSITE" id="PS00216">
    <property type="entry name" value="SUGAR_TRANSPORT_1"/>
    <property type="match status" value="1"/>
</dbReference>
<evidence type="ECO:0000256" key="5">
    <source>
        <dbReference type="SAM" id="Phobius"/>
    </source>
</evidence>
<feature type="transmembrane region" description="Helical" evidence="5">
    <location>
        <begin position="387"/>
        <end position="408"/>
    </location>
</feature>
<keyword evidence="4 5" id="KW-0472">Membrane</keyword>
<dbReference type="Gene3D" id="1.20.1250.20">
    <property type="entry name" value="MFS general substrate transporter like domains"/>
    <property type="match status" value="1"/>
</dbReference>
<protein>
    <submittedName>
        <fullName evidence="8">MFS domain-containing protein</fullName>
    </submittedName>
</protein>
<dbReference type="Pfam" id="PF00083">
    <property type="entry name" value="Sugar_tr"/>
    <property type="match status" value="1"/>
</dbReference>
<accession>A0A7E5A1K3</accession>
<comment type="subcellular location">
    <subcellularLocation>
        <location evidence="1">Membrane</location>
        <topology evidence="1">Multi-pass membrane protein</topology>
    </subcellularLocation>
</comment>
<dbReference type="Proteomes" id="UP000492821">
    <property type="component" value="Unassembled WGS sequence"/>
</dbReference>
<evidence type="ECO:0000313" key="8">
    <source>
        <dbReference type="WBParaSite" id="Pan_g917.t1"/>
    </source>
</evidence>
<dbReference type="PROSITE" id="PS50850">
    <property type="entry name" value="MFS"/>
    <property type="match status" value="1"/>
</dbReference>
<dbReference type="InterPro" id="IPR005829">
    <property type="entry name" value="Sugar_transporter_CS"/>
</dbReference>
<reference evidence="7" key="1">
    <citation type="journal article" date="2013" name="Genetics">
        <title>The draft genome and transcriptome of Panagrellus redivivus are shaped by the harsh demands of a free-living lifestyle.</title>
        <authorList>
            <person name="Srinivasan J."/>
            <person name="Dillman A.R."/>
            <person name="Macchietto M.G."/>
            <person name="Heikkinen L."/>
            <person name="Lakso M."/>
            <person name="Fracchia K.M."/>
            <person name="Antoshechkin I."/>
            <person name="Mortazavi A."/>
            <person name="Wong G."/>
            <person name="Sternberg P.W."/>
        </authorList>
    </citation>
    <scope>NUCLEOTIDE SEQUENCE [LARGE SCALE GENOMIC DNA]</scope>
    <source>
        <strain evidence="7">MT8872</strain>
    </source>
</reference>
<dbReference type="InterPro" id="IPR020846">
    <property type="entry name" value="MFS_dom"/>
</dbReference>
<feature type="transmembrane region" description="Helical" evidence="5">
    <location>
        <begin position="20"/>
        <end position="42"/>
    </location>
</feature>
<evidence type="ECO:0000259" key="6">
    <source>
        <dbReference type="PROSITE" id="PS50850"/>
    </source>
</evidence>
<evidence type="ECO:0000256" key="2">
    <source>
        <dbReference type="ARBA" id="ARBA00022692"/>
    </source>
</evidence>
<evidence type="ECO:0000256" key="1">
    <source>
        <dbReference type="ARBA" id="ARBA00004141"/>
    </source>
</evidence>
<keyword evidence="7" id="KW-1185">Reference proteome</keyword>
<evidence type="ECO:0000313" key="7">
    <source>
        <dbReference type="Proteomes" id="UP000492821"/>
    </source>
</evidence>
<dbReference type="PANTHER" id="PTHR24064">
    <property type="entry name" value="SOLUTE CARRIER FAMILY 22 MEMBER"/>
    <property type="match status" value="1"/>
</dbReference>
<proteinExistence type="predicted"/>
<feature type="transmembrane region" description="Helical" evidence="5">
    <location>
        <begin position="149"/>
        <end position="166"/>
    </location>
</feature>
<feature type="domain" description="Major facilitator superfamily (MFS) profile" evidence="6">
    <location>
        <begin position="32"/>
        <end position="502"/>
    </location>
</feature>
<dbReference type="GO" id="GO:0022857">
    <property type="term" value="F:transmembrane transporter activity"/>
    <property type="evidence" value="ECO:0007669"/>
    <property type="project" value="InterPro"/>
</dbReference>
<keyword evidence="2 5" id="KW-0812">Transmembrane</keyword>
<evidence type="ECO:0000256" key="3">
    <source>
        <dbReference type="ARBA" id="ARBA00022989"/>
    </source>
</evidence>
<name>A0A7E5A1K3_PANRE</name>
<dbReference type="SUPFAM" id="SSF103473">
    <property type="entry name" value="MFS general substrate transporter"/>
    <property type="match status" value="1"/>
</dbReference>
<reference evidence="8" key="2">
    <citation type="submission" date="2020-10" db="UniProtKB">
        <authorList>
            <consortium name="WormBaseParasite"/>
        </authorList>
    </citation>
    <scope>IDENTIFICATION</scope>
</reference>
<organism evidence="7 8">
    <name type="scientific">Panagrellus redivivus</name>
    <name type="common">Microworm</name>
    <dbReference type="NCBI Taxonomy" id="6233"/>
    <lineage>
        <taxon>Eukaryota</taxon>
        <taxon>Metazoa</taxon>
        <taxon>Ecdysozoa</taxon>
        <taxon>Nematoda</taxon>
        <taxon>Chromadorea</taxon>
        <taxon>Rhabditida</taxon>
        <taxon>Tylenchina</taxon>
        <taxon>Panagrolaimomorpha</taxon>
        <taxon>Panagrolaimoidea</taxon>
        <taxon>Panagrolaimidae</taxon>
        <taxon>Panagrellus</taxon>
    </lineage>
</organism>
<feature type="transmembrane region" description="Helical" evidence="5">
    <location>
        <begin position="480"/>
        <end position="498"/>
    </location>
</feature>
<keyword evidence="3 5" id="KW-1133">Transmembrane helix</keyword>
<dbReference type="AlphaFoldDB" id="A0A7E5A1K3"/>
<dbReference type="InterPro" id="IPR005828">
    <property type="entry name" value="MFS_sugar_transport-like"/>
</dbReference>
<feature type="transmembrane region" description="Helical" evidence="5">
    <location>
        <begin position="324"/>
        <end position="343"/>
    </location>
</feature>
<feature type="transmembrane region" description="Helical" evidence="5">
    <location>
        <begin position="355"/>
        <end position="375"/>
    </location>
</feature>
<dbReference type="WBParaSite" id="Pan_g917.t1">
    <property type="protein sequence ID" value="Pan_g917.t1"/>
    <property type="gene ID" value="Pan_g917"/>
</dbReference>
<evidence type="ECO:0000256" key="4">
    <source>
        <dbReference type="ARBA" id="ARBA00023136"/>
    </source>
</evidence>
<sequence length="521" mass="58423">MNFVASLTRGPQTPPEDDVITSLADFMVFGRYTILIFMVHLFDVSQMGLSYTYPTYSYYFPKIQTCGNLTFDEHSKIRETCVAIEREHFGRDQCEPTFENGFTSMPAEFDYYCDGMAPVKTAMSIQMTAMIFGSVILGQLSDVWGRKPMLLLGSGFTAVFHLGASFTNTLTMFTVMEFGALFATGGVVTVIYVYLVEMMPKAHRLWPSMVFSDSPAMMASAALAYFAGDWRTMSRIMAAISIPHLIIQAYAFESPRWLVQKGRFDEAAEIYAKIDEFNGTATPERKLILKKLIEAEKIKLQCNKNSKAKKYYVWHSFANREMTVTNIVMGFNVFVMALSYYGLMLNMETLSGTVFMNVFIMATLCYVFNCLYGIIDFTIPQVGRKPAYITPLLLVLVCLGTVVVFRVFDIFAPTIENIALLTSTAIVAQQLSVAPMIGGELFPTPVRNASQSFQQFWMRIGVVVAPQLFVGLKAWPVAPYLVLAVLNLIVIITFGLFVRETKHSELVEHMPAKKTAKVVAV</sequence>
<feature type="transmembrane region" description="Helical" evidence="5">
    <location>
        <begin position="178"/>
        <end position="196"/>
    </location>
</feature>
<feature type="transmembrane region" description="Helical" evidence="5">
    <location>
        <begin position="208"/>
        <end position="227"/>
    </location>
</feature>
<dbReference type="GO" id="GO:0016020">
    <property type="term" value="C:membrane"/>
    <property type="evidence" value="ECO:0007669"/>
    <property type="project" value="UniProtKB-SubCell"/>
</dbReference>
<dbReference type="InterPro" id="IPR036259">
    <property type="entry name" value="MFS_trans_sf"/>
</dbReference>